<dbReference type="SUPFAM" id="SSF53756">
    <property type="entry name" value="UDP-Glycosyltransferase/glycogen phosphorylase"/>
    <property type="match status" value="1"/>
</dbReference>
<keyword evidence="3" id="KW-0328">Glycosyltransferase</keyword>
<dbReference type="PANTHER" id="PTHR12526:SF630">
    <property type="entry name" value="GLYCOSYLTRANSFERASE"/>
    <property type="match status" value="1"/>
</dbReference>
<dbReference type="Pfam" id="PF13439">
    <property type="entry name" value="Glyco_transf_4"/>
    <property type="match status" value="1"/>
</dbReference>
<dbReference type="InterPro" id="IPR028098">
    <property type="entry name" value="Glyco_trans_4-like_N"/>
</dbReference>
<name>A0AA95H7G3_9GAMM</name>
<evidence type="ECO:0000313" key="3">
    <source>
        <dbReference type="EMBL" id="WGZ92247.1"/>
    </source>
</evidence>
<organism evidence="3">
    <name type="scientific">Candidatus Thiocaldithrix dubininis</name>
    <dbReference type="NCBI Taxonomy" id="3080823"/>
    <lineage>
        <taxon>Bacteria</taxon>
        <taxon>Pseudomonadati</taxon>
        <taxon>Pseudomonadota</taxon>
        <taxon>Gammaproteobacteria</taxon>
        <taxon>Thiotrichales</taxon>
        <taxon>Thiotrichaceae</taxon>
        <taxon>Candidatus Thiocaldithrix</taxon>
    </lineage>
</organism>
<dbReference type="KEGG" id="tdu:QJT80_07110"/>
<keyword evidence="3" id="KW-0808">Transferase</keyword>
<sequence>MKIAIIIYSLQSGGAEKVAADLSLEFAKNHQVDLILFDSKLIKYHYAGQLVDLNLPAIQGSTIRRFVNFLYRAYKLKKLFTKHQYKQIIAIMEHAAFPAILANKATIAANHCNPERNFSKFDWLFAQWLYPRAKKIVTVSKQGEMIFKQHLHLKNTICLFNPVSFSYIQNLSLQTVQHYPEQTYFVAVGRLQPEKNFAGLVKAFSQTKALADYQLIILGEGILRAELQSLIQTLGLSHKVHLYGFVSNPYPYIAKAHALVLASWHEGFPLVLVEALGLHRPVIATDCETGPREIIQHNHNGLLVPPGDSIALTQAIDQLAFNETLYEKLAQNAASSVQHLNIERVAQQWLDL</sequence>
<dbReference type="EMBL" id="CP124755">
    <property type="protein sequence ID" value="WGZ92247.1"/>
    <property type="molecule type" value="Genomic_DNA"/>
</dbReference>
<dbReference type="AlphaFoldDB" id="A0AA95H7G3"/>
<dbReference type="InterPro" id="IPR001296">
    <property type="entry name" value="Glyco_trans_1"/>
</dbReference>
<dbReference type="CDD" id="cd03811">
    <property type="entry name" value="GT4_GT28_WabH-like"/>
    <property type="match status" value="1"/>
</dbReference>
<proteinExistence type="predicted"/>
<dbReference type="Gene3D" id="3.40.50.2000">
    <property type="entry name" value="Glycogen Phosphorylase B"/>
    <property type="match status" value="2"/>
</dbReference>
<gene>
    <name evidence="3" type="ORF">QJT80_07110</name>
</gene>
<reference evidence="3" key="1">
    <citation type="journal article" date="2023" name="Int. J. Mol. Sci.">
        <title>Metagenomics Revealed a New Genus 'Candidatus Thiocaldithrix dubininis' gen. nov., sp. nov. and a New Species 'Candidatus Thiothrix putei' sp. nov. in the Family Thiotrichaceae, Some Members of Which Have Traits of Both Na+- and H+-Motive Energetics.</title>
        <authorList>
            <person name="Ravin N.V."/>
            <person name="Muntyan M.S."/>
            <person name="Smolyakov D.D."/>
            <person name="Rudenko T.S."/>
            <person name="Beletsky A.V."/>
            <person name="Mardanov A.V."/>
            <person name="Grabovich M.Y."/>
        </authorList>
    </citation>
    <scope>NUCLEOTIDE SEQUENCE</scope>
    <source>
        <strain evidence="3">GKL-01</strain>
    </source>
</reference>
<dbReference type="Proteomes" id="UP001300672">
    <property type="component" value="Chromosome"/>
</dbReference>
<feature type="domain" description="Glycosyl transferase family 1" evidence="1">
    <location>
        <begin position="177"/>
        <end position="334"/>
    </location>
</feature>
<reference evidence="3" key="2">
    <citation type="submission" date="2023-04" db="EMBL/GenBank/DDBJ databases">
        <authorList>
            <person name="Beletskiy A.V."/>
            <person name="Mardanov A.V."/>
            <person name="Ravin N.V."/>
        </authorList>
    </citation>
    <scope>NUCLEOTIDE SEQUENCE</scope>
    <source>
        <strain evidence="3">GKL-01</strain>
    </source>
</reference>
<dbReference type="PANTHER" id="PTHR12526">
    <property type="entry name" value="GLYCOSYLTRANSFERASE"/>
    <property type="match status" value="1"/>
</dbReference>
<accession>A0AA95H7G3</accession>
<dbReference type="Pfam" id="PF00534">
    <property type="entry name" value="Glycos_transf_1"/>
    <property type="match status" value="1"/>
</dbReference>
<protein>
    <submittedName>
        <fullName evidence="3">Glycosyltransferase</fullName>
        <ecNumber evidence="3">2.4.-.-</ecNumber>
    </submittedName>
</protein>
<dbReference type="GO" id="GO:1901135">
    <property type="term" value="P:carbohydrate derivative metabolic process"/>
    <property type="evidence" value="ECO:0007669"/>
    <property type="project" value="UniProtKB-ARBA"/>
</dbReference>
<feature type="domain" description="Glycosyltransferase subfamily 4-like N-terminal" evidence="2">
    <location>
        <begin position="13"/>
        <end position="154"/>
    </location>
</feature>
<dbReference type="EC" id="2.4.-.-" evidence="3"/>
<evidence type="ECO:0000259" key="1">
    <source>
        <dbReference type="Pfam" id="PF00534"/>
    </source>
</evidence>
<dbReference type="GO" id="GO:0016757">
    <property type="term" value="F:glycosyltransferase activity"/>
    <property type="evidence" value="ECO:0007669"/>
    <property type="project" value="UniProtKB-KW"/>
</dbReference>
<evidence type="ECO:0000259" key="2">
    <source>
        <dbReference type="Pfam" id="PF13439"/>
    </source>
</evidence>